<dbReference type="EMBL" id="CADCUI010000027">
    <property type="protein sequence ID" value="CAA9345735.1"/>
    <property type="molecule type" value="Genomic_DNA"/>
</dbReference>
<evidence type="ECO:0000313" key="1">
    <source>
        <dbReference type="EMBL" id="CAA9345735.1"/>
    </source>
</evidence>
<evidence type="ECO:0008006" key="2">
    <source>
        <dbReference type="Google" id="ProtNLM"/>
    </source>
</evidence>
<proteinExistence type="predicted"/>
<dbReference type="Pfam" id="PF13646">
    <property type="entry name" value="HEAT_2"/>
    <property type="match status" value="1"/>
</dbReference>
<dbReference type="InterPro" id="IPR016024">
    <property type="entry name" value="ARM-type_fold"/>
</dbReference>
<organism evidence="1">
    <name type="scientific">uncultured Nocardioidaceae bacterium</name>
    <dbReference type="NCBI Taxonomy" id="253824"/>
    <lineage>
        <taxon>Bacteria</taxon>
        <taxon>Bacillati</taxon>
        <taxon>Actinomycetota</taxon>
        <taxon>Actinomycetes</taxon>
        <taxon>Propionibacteriales</taxon>
        <taxon>Nocardioidaceae</taxon>
        <taxon>environmental samples</taxon>
    </lineage>
</organism>
<dbReference type="InterPro" id="IPR011989">
    <property type="entry name" value="ARM-like"/>
</dbReference>
<dbReference type="Gene3D" id="1.25.10.10">
    <property type="entry name" value="Leucine-rich Repeat Variant"/>
    <property type="match status" value="1"/>
</dbReference>
<sequence length="199" mass="21168">MTTEPAPTDLTRRPRDLVRELTGFVPEEVVAGHCADLLAGADPAVYGWLLPWLAGAPGARYPTGWAEHWPRVWAARGLLYVWADAASPAVAAGVRDPAWRVAEMCLKVARRHDLPVADDAVGLLDHELPRVRVAAARALATCGDTEHVTAVRSAGDADPDEAVRRAAARALHDLVRRLDLPGGVAGDDRRDGGSRGGSA</sequence>
<gene>
    <name evidence="1" type="ORF">AVDCRST_MAG34-1231</name>
</gene>
<protein>
    <recommendedName>
        <fullName evidence="2">FOG: HEAT repeat</fullName>
    </recommendedName>
</protein>
<dbReference type="SUPFAM" id="SSF48371">
    <property type="entry name" value="ARM repeat"/>
    <property type="match status" value="1"/>
</dbReference>
<name>A0A6J4M0R9_9ACTN</name>
<accession>A0A6J4M0R9</accession>
<reference evidence="1" key="1">
    <citation type="submission" date="2020-02" db="EMBL/GenBank/DDBJ databases">
        <authorList>
            <person name="Meier V. D."/>
        </authorList>
    </citation>
    <scope>NUCLEOTIDE SEQUENCE</scope>
    <source>
        <strain evidence="1">AVDCRST_MAG34</strain>
    </source>
</reference>
<dbReference type="AlphaFoldDB" id="A0A6J4M0R9"/>